<comment type="similarity">
    <text evidence="2 7">Belongs to the UPF0056 (MarC) family.</text>
</comment>
<accession>A0AAX2J2D6</accession>
<name>A0AAX2J2D6_KINKI</name>
<feature type="transmembrane region" description="Helical" evidence="7">
    <location>
        <begin position="42"/>
        <end position="61"/>
    </location>
</feature>
<keyword evidence="4 7" id="KW-0812">Transmembrane</keyword>
<evidence type="ECO:0000256" key="3">
    <source>
        <dbReference type="ARBA" id="ARBA00022475"/>
    </source>
</evidence>
<keyword evidence="3" id="KW-1003">Cell membrane</keyword>
<evidence type="ECO:0000256" key="4">
    <source>
        <dbReference type="ARBA" id="ARBA00022692"/>
    </source>
</evidence>
<comment type="subcellular location">
    <subcellularLocation>
        <location evidence="1 7">Cell membrane</location>
        <topology evidence="1 7">Multi-pass membrane protein</topology>
    </subcellularLocation>
</comment>
<feature type="transmembrane region" description="Helical" evidence="7">
    <location>
        <begin position="67"/>
        <end position="88"/>
    </location>
</feature>
<feature type="transmembrane region" description="Helical" evidence="7">
    <location>
        <begin position="6"/>
        <end position="30"/>
    </location>
</feature>
<evidence type="ECO:0000256" key="2">
    <source>
        <dbReference type="ARBA" id="ARBA00009784"/>
    </source>
</evidence>
<dbReference type="PANTHER" id="PTHR33508:SF1">
    <property type="entry name" value="UPF0056 MEMBRANE PROTEIN YHCE"/>
    <property type="match status" value="1"/>
</dbReference>
<evidence type="ECO:0000313" key="9">
    <source>
        <dbReference type="Proteomes" id="UP000248598"/>
    </source>
</evidence>
<dbReference type="GeneID" id="93262039"/>
<sequence>MQLQIEIAKIILAFMVLINPFSALPVYLDLTKQYDKAERRKVAQIASFTLFVTIAVFALSGNFILKLFGISTGAFQVGGGILVFLIAISMMSSGDNMAKPTIGDGEYHEISIQKIDHTKLVSTSVVPIAIPMMIGPGGISTVVIYTSSANTLLDKALVIIAGAVISLICLISLLAANKISKLLGETGLTILNRVMGMLLAAVAVEIVVAGLKSLFPMLMK</sequence>
<evidence type="ECO:0000256" key="7">
    <source>
        <dbReference type="RuleBase" id="RU362048"/>
    </source>
</evidence>
<organism evidence="8 9">
    <name type="scientific">Kingella kingae</name>
    <dbReference type="NCBI Taxonomy" id="504"/>
    <lineage>
        <taxon>Bacteria</taxon>
        <taxon>Pseudomonadati</taxon>
        <taxon>Pseudomonadota</taxon>
        <taxon>Betaproteobacteria</taxon>
        <taxon>Neisseriales</taxon>
        <taxon>Neisseriaceae</taxon>
        <taxon>Kingella</taxon>
    </lineage>
</organism>
<dbReference type="PANTHER" id="PTHR33508">
    <property type="entry name" value="UPF0056 MEMBRANE PROTEIN YHCE"/>
    <property type="match status" value="1"/>
</dbReference>
<dbReference type="Proteomes" id="UP000248598">
    <property type="component" value="Chromosome 1"/>
</dbReference>
<protein>
    <recommendedName>
        <fullName evidence="7">UPF0056 membrane protein</fullName>
    </recommendedName>
</protein>
<evidence type="ECO:0000313" key="8">
    <source>
        <dbReference type="EMBL" id="SQH24541.1"/>
    </source>
</evidence>
<keyword evidence="5 7" id="KW-1133">Transmembrane helix</keyword>
<evidence type="ECO:0000256" key="6">
    <source>
        <dbReference type="ARBA" id="ARBA00023136"/>
    </source>
</evidence>
<gene>
    <name evidence="8" type="primary">marC</name>
    <name evidence="8" type="ORF">NCTC10529_00728</name>
</gene>
<evidence type="ECO:0000256" key="1">
    <source>
        <dbReference type="ARBA" id="ARBA00004651"/>
    </source>
</evidence>
<dbReference type="InterPro" id="IPR002771">
    <property type="entry name" value="Multi_antbiot-R_MarC"/>
</dbReference>
<dbReference type="NCBIfam" id="TIGR00427">
    <property type="entry name" value="NAAT family transporter"/>
    <property type="match status" value="1"/>
</dbReference>
<evidence type="ECO:0000256" key="5">
    <source>
        <dbReference type="ARBA" id="ARBA00022989"/>
    </source>
</evidence>
<feature type="transmembrane region" description="Helical" evidence="7">
    <location>
        <begin position="197"/>
        <end position="215"/>
    </location>
</feature>
<reference evidence="8 9" key="1">
    <citation type="submission" date="2018-06" db="EMBL/GenBank/DDBJ databases">
        <authorList>
            <consortium name="Pathogen Informatics"/>
            <person name="Doyle S."/>
        </authorList>
    </citation>
    <scope>NUCLEOTIDE SEQUENCE [LARGE SCALE GENOMIC DNA]</scope>
    <source>
        <strain evidence="8 9">NCTC10529</strain>
    </source>
</reference>
<feature type="transmembrane region" description="Helical" evidence="7">
    <location>
        <begin position="120"/>
        <end position="144"/>
    </location>
</feature>
<dbReference type="GO" id="GO:0005886">
    <property type="term" value="C:plasma membrane"/>
    <property type="evidence" value="ECO:0007669"/>
    <property type="project" value="UniProtKB-SubCell"/>
</dbReference>
<dbReference type="RefSeq" id="WP_003785111.1">
    <property type="nucleotide sequence ID" value="NZ_CP045141.1"/>
</dbReference>
<dbReference type="EMBL" id="LS483426">
    <property type="protein sequence ID" value="SQH24541.1"/>
    <property type="molecule type" value="Genomic_DNA"/>
</dbReference>
<dbReference type="AlphaFoldDB" id="A0AAX2J2D6"/>
<keyword evidence="6 7" id="KW-0472">Membrane</keyword>
<dbReference type="Pfam" id="PF01914">
    <property type="entry name" value="MarC"/>
    <property type="match status" value="1"/>
</dbReference>
<proteinExistence type="inferred from homology"/>
<feature type="transmembrane region" description="Helical" evidence="7">
    <location>
        <begin position="156"/>
        <end position="176"/>
    </location>
</feature>